<proteinExistence type="predicted"/>
<reference evidence="1 2" key="1">
    <citation type="submission" date="2018-05" db="EMBL/GenBank/DDBJ databases">
        <title>Genomic Encyclopedia of Type Strains, Phase IV (KMG-V): Genome sequencing to study the core and pangenomes of soil and plant-associated prokaryotes.</title>
        <authorList>
            <person name="Whitman W."/>
        </authorList>
    </citation>
    <scope>NUCLEOTIDE SEQUENCE [LARGE SCALE GENOMIC DNA]</scope>
    <source>
        <strain evidence="1 2">SLV-132</strain>
    </source>
</reference>
<dbReference type="OrthoDB" id="8565165at2"/>
<dbReference type="Proteomes" id="UP000245754">
    <property type="component" value="Unassembled WGS sequence"/>
</dbReference>
<dbReference type="RefSeq" id="WP_109580476.1">
    <property type="nucleotide sequence ID" value="NZ_CAJPUX010000003.1"/>
</dbReference>
<dbReference type="AlphaFoldDB" id="A0A316EWE5"/>
<dbReference type="GeneID" id="98342159"/>
<evidence type="ECO:0000313" key="1">
    <source>
        <dbReference type="EMBL" id="PWK36671.1"/>
    </source>
</evidence>
<gene>
    <name evidence="1" type="ORF">C7419_101532</name>
</gene>
<name>A0A316EWE5_9BURK</name>
<sequence>MTEEMLLQLMAEVEKEDPIDYADLPFDDAGLREIACRLIAARSQEIEASGMSVDALLATLWASTAKLVLENIVLNARLLTLQGAPEDARALIDRIARQSRDKPPGSEGG</sequence>
<evidence type="ECO:0000313" key="2">
    <source>
        <dbReference type="Proteomes" id="UP000245754"/>
    </source>
</evidence>
<organism evidence="1 2">
    <name type="scientific">Cupriavidus plantarum</name>
    <dbReference type="NCBI Taxonomy" id="942865"/>
    <lineage>
        <taxon>Bacteria</taxon>
        <taxon>Pseudomonadati</taxon>
        <taxon>Pseudomonadota</taxon>
        <taxon>Betaproteobacteria</taxon>
        <taxon>Burkholderiales</taxon>
        <taxon>Burkholderiaceae</taxon>
        <taxon>Cupriavidus</taxon>
    </lineage>
</organism>
<keyword evidence="2" id="KW-1185">Reference proteome</keyword>
<dbReference type="EMBL" id="QGGT01000001">
    <property type="protein sequence ID" value="PWK36671.1"/>
    <property type="molecule type" value="Genomic_DNA"/>
</dbReference>
<protein>
    <submittedName>
        <fullName evidence="1">Uncharacterized protein</fullName>
    </submittedName>
</protein>
<accession>A0A316EWE5</accession>
<comment type="caution">
    <text evidence="1">The sequence shown here is derived from an EMBL/GenBank/DDBJ whole genome shotgun (WGS) entry which is preliminary data.</text>
</comment>